<dbReference type="InterPro" id="IPR016024">
    <property type="entry name" value="ARM-type_fold"/>
</dbReference>
<dbReference type="RefSeq" id="WP_154319631.1">
    <property type="nucleotide sequence ID" value="NZ_CAJFZX010000005.1"/>
</dbReference>
<dbReference type="AlphaFoldDB" id="A0A6I2MHR3"/>
<protein>
    <recommendedName>
        <fullName evidence="4">HEAT repeat domain-containing protein</fullName>
    </recommendedName>
</protein>
<gene>
    <name evidence="2" type="ORF">GJU41_22260</name>
</gene>
<name>A0A6I2MHR3_9BACI</name>
<proteinExistence type="predicted"/>
<keyword evidence="3" id="KW-1185">Reference proteome</keyword>
<reference evidence="2 3" key="1">
    <citation type="submission" date="2019-11" db="EMBL/GenBank/DDBJ databases">
        <title>Bacillus idriensis genome.</title>
        <authorList>
            <person name="Konopka E.N."/>
            <person name="Newman J.D."/>
        </authorList>
    </citation>
    <scope>NUCLEOTIDE SEQUENCE [LARGE SCALE GENOMIC DNA]</scope>
    <source>
        <strain evidence="2 3">DSM 19097</strain>
    </source>
</reference>
<evidence type="ECO:0000256" key="1">
    <source>
        <dbReference type="SAM" id="Coils"/>
    </source>
</evidence>
<dbReference type="EMBL" id="WKKF01000015">
    <property type="protein sequence ID" value="MRX56672.1"/>
    <property type="molecule type" value="Genomic_DNA"/>
</dbReference>
<evidence type="ECO:0000313" key="2">
    <source>
        <dbReference type="EMBL" id="MRX56672.1"/>
    </source>
</evidence>
<dbReference type="Proteomes" id="UP000441585">
    <property type="component" value="Unassembled WGS sequence"/>
</dbReference>
<accession>A0A6I2MHR3</accession>
<dbReference type="Gene3D" id="1.25.10.10">
    <property type="entry name" value="Leucine-rich Repeat Variant"/>
    <property type="match status" value="1"/>
</dbReference>
<organism evidence="2 3">
    <name type="scientific">Metabacillus idriensis</name>
    <dbReference type="NCBI Taxonomy" id="324768"/>
    <lineage>
        <taxon>Bacteria</taxon>
        <taxon>Bacillati</taxon>
        <taxon>Bacillota</taxon>
        <taxon>Bacilli</taxon>
        <taxon>Bacillales</taxon>
        <taxon>Bacillaceae</taxon>
        <taxon>Metabacillus</taxon>
    </lineage>
</organism>
<dbReference type="InterPro" id="IPR011989">
    <property type="entry name" value="ARM-like"/>
</dbReference>
<dbReference type="SUPFAM" id="SSF48371">
    <property type="entry name" value="ARM repeat"/>
    <property type="match status" value="1"/>
</dbReference>
<evidence type="ECO:0008006" key="4">
    <source>
        <dbReference type="Google" id="ProtNLM"/>
    </source>
</evidence>
<evidence type="ECO:0000313" key="3">
    <source>
        <dbReference type="Proteomes" id="UP000441585"/>
    </source>
</evidence>
<feature type="coiled-coil region" evidence="1">
    <location>
        <begin position="144"/>
        <end position="171"/>
    </location>
</feature>
<sequence>MDKVIQTYFEQLDSKDKDVQYEAYQNILSAADEKVDWAYEVWDELLKGLKSKDNHQRSRSAQFLSSLAISDPDKRMLKDFSAVWEVTKDPKFVTARHSLQSIWKIGLAGSQQKRLVLEHLADRFQTCSNEKNNTLIRFDIIQDLKNLYDHLNEEEIKKKALELIEMEEENKYRKKYMAVWRNNI</sequence>
<keyword evidence="1" id="KW-0175">Coiled coil</keyword>
<comment type="caution">
    <text evidence="2">The sequence shown here is derived from an EMBL/GenBank/DDBJ whole genome shotgun (WGS) entry which is preliminary data.</text>
</comment>